<dbReference type="InterPro" id="IPR053591">
    <property type="entry name" value="Cytochrome_c"/>
</dbReference>
<feature type="binding site" description="axial binding residue" evidence="6">
    <location>
        <position position="47"/>
    </location>
    <ligand>
        <name>heme c</name>
        <dbReference type="ChEBI" id="CHEBI:61717"/>
        <label>1</label>
    </ligand>
    <ligandPart>
        <name>Fe</name>
        <dbReference type="ChEBI" id="CHEBI:18248"/>
    </ligandPart>
</feature>
<evidence type="ECO:0000256" key="7">
    <source>
        <dbReference type="SAM" id="SignalP"/>
    </source>
</evidence>
<dbReference type="CDD" id="cd08168">
    <property type="entry name" value="Cytochrom_C3"/>
    <property type="match status" value="1"/>
</dbReference>
<keyword evidence="3 6" id="KW-0479">Metal-binding</keyword>
<reference evidence="8 9" key="1">
    <citation type="submission" date="2015-01" db="EMBL/GenBank/DDBJ databases">
        <title>Genome sequence of the anaerobic bacterium Geobacter soli GSS01, a dissimilatory Fe(III) reducer from soil.</title>
        <authorList>
            <person name="Yang G."/>
            <person name="Zhou S."/>
        </authorList>
    </citation>
    <scope>NUCLEOTIDE SEQUENCE [LARGE SCALE GENOMIC DNA]</scope>
    <source>
        <strain evidence="8 9">GSS01</strain>
    </source>
</reference>
<dbReference type="AlphaFoldDB" id="A0A0C1QVI2"/>
<keyword evidence="1" id="KW-0813">Transport</keyword>
<feature type="binding site" description="axial binding residue" evidence="6">
    <location>
        <position position="50"/>
    </location>
    <ligand>
        <name>heme c</name>
        <dbReference type="ChEBI" id="CHEBI:61717"/>
        <label>1</label>
    </ligand>
    <ligandPart>
        <name>Fe</name>
        <dbReference type="ChEBI" id="CHEBI:18248"/>
    </ligandPart>
</feature>
<keyword evidence="2 6" id="KW-0349">Heme</keyword>
<evidence type="ECO:0000256" key="1">
    <source>
        <dbReference type="ARBA" id="ARBA00022448"/>
    </source>
</evidence>
<dbReference type="Gene3D" id="3.90.10.10">
    <property type="entry name" value="Cytochrome C3"/>
    <property type="match status" value="1"/>
</dbReference>
<feature type="binding site" description="axial binding residue" evidence="6">
    <location>
        <position position="37"/>
    </location>
    <ligand>
        <name>heme c</name>
        <dbReference type="ChEBI" id="CHEBI:61717"/>
        <label>1</label>
    </ligand>
    <ligandPart>
        <name>Fe</name>
        <dbReference type="ChEBI" id="CHEBI:18248"/>
    </ligandPart>
</feature>
<feature type="binding site" description="axial binding residue" evidence="6">
    <location>
        <position position="51"/>
    </location>
    <ligand>
        <name>heme c</name>
        <dbReference type="ChEBI" id="CHEBI:61717"/>
        <label>1</label>
    </ligand>
    <ligandPart>
        <name>Fe</name>
        <dbReference type="ChEBI" id="CHEBI:18248"/>
    </ligandPart>
</feature>
<sequence>MKRTVILFAAMLLTASAGLAADVILFPSKSGAVTFTHKRHSEFIRECRNCHEKTPGKITNFGKEYAHKTCKGCHEVRGAGPTKCKLCHRG</sequence>
<gene>
    <name evidence="8" type="ORF">SE37_05905</name>
</gene>
<comment type="cofactor">
    <cofactor evidence="6">
        <name>heme c</name>
        <dbReference type="ChEBI" id="CHEBI:61717"/>
    </cofactor>
    <text evidence="6">Binds 4 heme c groups covalently per monomer.</text>
</comment>
<protein>
    <submittedName>
        <fullName evidence="8">Cytochrome C</fullName>
    </submittedName>
</protein>
<proteinExistence type="predicted"/>
<dbReference type="GO" id="GO:0046872">
    <property type="term" value="F:metal ion binding"/>
    <property type="evidence" value="ECO:0007669"/>
    <property type="project" value="UniProtKB-KW"/>
</dbReference>
<feature type="signal peptide" evidence="7">
    <location>
        <begin position="1"/>
        <end position="20"/>
    </location>
</feature>
<evidence type="ECO:0000256" key="6">
    <source>
        <dbReference type="PIRSR" id="PIRSR602322-1"/>
    </source>
</evidence>
<dbReference type="GO" id="GO:0020037">
    <property type="term" value="F:heme binding"/>
    <property type="evidence" value="ECO:0007669"/>
    <property type="project" value="InterPro"/>
</dbReference>
<keyword evidence="5 6" id="KW-0408">Iron</keyword>
<feature type="binding site" description="axial binding residue" evidence="6">
    <location>
        <position position="74"/>
    </location>
    <ligand>
        <name>heme c</name>
        <dbReference type="ChEBI" id="CHEBI:61717"/>
        <label>1</label>
    </ligand>
    <ligandPart>
        <name>Fe</name>
        <dbReference type="ChEBI" id="CHEBI:18248"/>
    </ligandPart>
</feature>
<dbReference type="EMBL" id="JXBL01000001">
    <property type="protein sequence ID" value="KIE42186.1"/>
    <property type="molecule type" value="Genomic_DNA"/>
</dbReference>
<evidence type="ECO:0000256" key="3">
    <source>
        <dbReference type="ARBA" id="ARBA00022723"/>
    </source>
</evidence>
<dbReference type="SUPFAM" id="SSF48695">
    <property type="entry name" value="Multiheme cytochromes"/>
    <property type="match status" value="1"/>
</dbReference>
<keyword evidence="7" id="KW-0732">Signal</keyword>
<evidence type="ECO:0000256" key="2">
    <source>
        <dbReference type="ARBA" id="ARBA00022617"/>
    </source>
</evidence>
<keyword evidence="4" id="KW-0249">Electron transport</keyword>
<feature type="binding site" description="axial binding residue" evidence="6">
    <location>
        <position position="73"/>
    </location>
    <ligand>
        <name>heme c</name>
        <dbReference type="ChEBI" id="CHEBI:61717"/>
        <label>1</label>
    </ligand>
    <ligandPart>
        <name>Fe</name>
        <dbReference type="ChEBI" id="CHEBI:18248"/>
    </ligandPart>
</feature>
<dbReference type="InterPro" id="IPR002322">
    <property type="entry name" value="Cyt_c_III"/>
</dbReference>
<dbReference type="PRINTS" id="PR00609">
    <property type="entry name" value="CYTOCHROMEC3"/>
</dbReference>
<organism evidence="8 9">
    <name type="scientific">Geobacter soli</name>
    <dbReference type="NCBI Taxonomy" id="1510391"/>
    <lineage>
        <taxon>Bacteria</taxon>
        <taxon>Pseudomonadati</taxon>
        <taxon>Thermodesulfobacteriota</taxon>
        <taxon>Desulfuromonadia</taxon>
        <taxon>Geobacterales</taxon>
        <taxon>Geobacteraceae</taxon>
        <taxon>Geobacter</taxon>
    </lineage>
</organism>
<comment type="caution">
    <text evidence="8">The sequence shown here is derived from an EMBL/GenBank/DDBJ whole genome shotgun (WGS) entry which is preliminary data.</text>
</comment>
<feature type="binding site" description="axial binding residue" evidence="6">
    <location>
        <position position="40"/>
    </location>
    <ligand>
        <name>heme c</name>
        <dbReference type="ChEBI" id="CHEBI:61717"/>
        <label>1</label>
    </ligand>
    <ligandPart>
        <name>Fe</name>
        <dbReference type="ChEBI" id="CHEBI:18248"/>
    </ligandPart>
</feature>
<dbReference type="RefSeq" id="WP_039644514.1">
    <property type="nucleotide sequence ID" value="NZ_JXBL01000001.1"/>
</dbReference>
<evidence type="ECO:0000256" key="4">
    <source>
        <dbReference type="ARBA" id="ARBA00022982"/>
    </source>
</evidence>
<evidence type="ECO:0000313" key="9">
    <source>
        <dbReference type="Proteomes" id="UP000031433"/>
    </source>
</evidence>
<name>A0A0C1QVI2_9BACT</name>
<evidence type="ECO:0000313" key="8">
    <source>
        <dbReference type="EMBL" id="KIE42186.1"/>
    </source>
</evidence>
<dbReference type="Proteomes" id="UP000031433">
    <property type="component" value="Unassembled WGS sequence"/>
</dbReference>
<feature type="chain" id="PRO_5002151439" evidence="7">
    <location>
        <begin position="21"/>
        <end position="90"/>
    </location>
</feature>
<dbReference type="GO" id="GO:0009055">
    <property type="term" value="F:electron transfer activity"/>
    <property type="evidence" value="ECO:0007669"/>
    <property type="project" value="InterPro"/>
</dbReference>
<accession>A0A0C1QVI2</accession>
<keyword evidence="9" id="KW-1185">Reference proteome</keyword>
<evidence type="ECO:0000256" key="5">
    <source>
        <dbReference type="ARBA" id="ARBA00023004"/>
    </source>
</evidence>
<dbReference type="InterPro" id="IPR036280">
    <property type="entry name" value="Multihaem_cyt_sf"/>
</dbReference>
<dbReference type="NCBIfam" id="NF043011">
    <property type="entry name" value="CytC7_Geobact"/>
    <property type="match status" value="1"/>
</dbReference>